<keyword evidence="3" id="KW-0238">DNA-binding</keyword>
<accession>A0A327YF60</accession>
<evidence type="ECO:0000256" key="2">
    <source>
        <dbReference type="ARBA" id="ARBA00022747"/>
    </source>
</evidence>
<dbReference type="AlphaFoldDB" id="A0A327YF60"/>
<organism evidence="6 7">
    <name type="scientific">Paranoxybacillus vitaminiphilus</name>
    <dbReference type="NCBI Taxonomy" id="581036"/>
    <lineage>
        <taxon>Bacteria</taxon>
        <taxon>Bacillati</taxon>
        <taxon>Bacillota</taxon>
        <taxon>Bacilli</taxon>
        <taxon>Bacillales</taxon>
        <taxon>Anoxybacillaceae</taxon>
        <taxon>Paranoxybacillus</taxon>
    </lineage>
</organism>
<keyword evidence="2" id="KW-0680">Restriction system</keyword>
<dbReference type="InterPro" id="IPR044946">
    <property type="entry name" value="Restrct_endonuc_typeI_TRD_sf"/>
</dbReference>
<dbReference type="Proteomes" id="UP000248555">
    <property type="component" value="Unassembled WGS sequence"/>
</dbReference>
<dbReference type="InterPro" id="IPR052021">
    <property type="entry name" value="Type-I_RS_S_subunit"/>
</dbReference>
<dbReference type="PANTHER" id="PTHR30408:SF12">
    <property type="entry name" value="TYPE I RESTRICTION ENZYME MJAVIII SPECIFICITY SUBUNIT"/>
    <property type="match status" value="1"/>
</dbReference>
<name>A0A327YF60_9BACL</name>
<comment type="caution">
    <text evidence="6">The sequence shown here is derived from an EMBL/GenBank/DDBJ whole genome shotgun (WGS) entry which is preliminary data.</text>
</comment>
<evidence type="ECO:0000313" key="7">
    <source>
        <dbReference type="Proteomes" id="UP000248555"/>
    </source>
</evidence>
<dbReference type="RefSeq" id="WP_111645371.1">
    <property type="nucleotide sequence ID" value="NZ_QLMH01000008.1"/>
</dbReference>
<dbReference type="InterPro" id="IPR000055">
    <property type="entry name" value="Restrct_endonuc_typeI_TRD"/>
</dbReference>
<protein>
    <submittedName>
        <fullName evidence="6">Type I restriction enzyme S subunit</fullName>
    </submittedName>
</protein>
<sequence>MEKKRYYILNNCDKTVLVFPEIINSDRLDANYYKAQYLELHNRLIELNANELGKIAKNIKDGPGGWDVSTEDYVDFGIPVIRSTNLKDGFVNLNEDVVYISEEKHYSLAKSAVRKNDVLLSVRGTIGKSAVYNYESEANLNAAVVKITLKDDTVDPYYLSCFFNSRYGRMQTERIANGAVQNNMNLSEVKSNLIPLPNIVIQRYIGNKLRKAEELQEEARRLKEEVKDILESNLCMKKIKNILINNDEKFTWVKRGNIENRLDADYYKKTFILIEEIYLKNGIKLMRLEEILDDLYTGTTPNAEFISNEYQEIKFLRVDDLSNSLVKNEISLFIKEEIRHSLRIITPGSVLVSIAGTIGRSAVINLENCTTNQNVAVLQLKESIAKPYYLSAYFNSPVGRLFLERVSTQATVKYINNDLLKSVKIPVIDIETQSKIQELLIMASEKEILSKLLISEAKQDVEDLIEGKFNESKVSEGV</sequence>
<evidence type="ECO:0000256" key="4">
    <source>
        <dbReference type="SAM" id="Coils"/>
    </source>
</evidence>
<dbReference type="Gene3D" id="3.90.220.20">
    <property type="entry name" value="DNA methylase specificity domains"/>
    <property type="match status" value="2"/>
</dbReference>
<keyword evidence="4" id="KW-0175">Coiled coil</keyword>
<evidence type="ECO:0000256" key="1">
    <source>
        <dbReference type="ARBA" id="ARBA00010923"/>
    </source>
</evidence>
<dbReference type="GO" id="GO:0009307">
    <property type="term" value="P:DNA restriction-modification system"/>
    <property type="evidence" value="ECO:0007669"/>
    <property type="project" value="UniProtKB-KW"/>
</dbReference>
<comment type="similarity">
    <text evidence="1">Belongs to the type-I restriction system S methylase family.</text>
</comment>
<dbReference type="SUPFAM" id="SSF116734">
    <property type="entry name" value="DNA methylase specificity domain"/>
    <property type="match status" value="2"/>
</dbReference>
<feature type="domain" description="Type I restriction modification DNA specificity" evidence="5">
    <location>
        <begin position="66"/>
        <end position="224"/>
    </location>
</feature>
<evidence type="ECO:0000256" key="3">
    <source>
        <dbReference type="ARBA" id="ARBA00023125"/>
    </source>
</evidence>
<evidence type="ECO:0000259" key="5">
    <source>
        <dbReference type="Pfam" id="PF01420"/>
    </source>
</evidence>
<feature type="domain" description="Type I restriction modification DNA specificity" evidence="5">
    <location>
        <begin position="284"/>
        <end position="440"/>
    </location>
</feature>
<reference evidence="6 7" key="1">
    <citation type="submission" date="2018-06" db="EMBL/GenBank/DDBJ databases">
        <title>Genomic Encyclopedia of Type Strains, Phase III (KMG-III): the genomes of soil and plant-associated and newly described type strains.</title>
        <authorList>
            <person name="Whitman W."/>
        </authorList>
    </citation>
    <scope>NUCLEOTIDE SEQUENCE [LARGE SCALE GENOMIC DNA]</scope>
    <source>
        <strain evidence="6 7">CGMCC 1.8979</strain>
    </source>
</reference>
<dbReference type="GO" id="GO:0003677">
    <property type="term" value="F:DNA binding"/>
    <property type="evidence" value="ECO:0007669"/>
    <property type="project" value="UniProtKB-KW"/>
</dbReference>
<dbReference type="Pfam" id="PF01420">
    <property type="entry name" value="Methylase_S"/>
    <property type="match status" value="2"/>
</dbReference>
<dbReference type="EMBL" id="QLMH01000008">
    <property type="protein sequence ID" value="RAK18832.1"/>
    <property type="molecule type" value="Genomic_DNA"/>
</dbReference>
<proteinExistence type="inferred from homology"/>
<dbReference type="PANTHER" id="PTHR30408">
    <property type="entry name" value="TYPE-1 RESTRICTION ENZYME ECOKI SPECIFICITY PROTEIN"/>
    <property type="match status" value="1"/>
</dbReference>
<evidence type="ECO:0000313" key="6">
    <source>
        <dbReference type="EMBL" id="RAK18832.1"/>
    </source>
</evidence>
<feature type="coiled-coil region" evidence="4">
    <location>
        <begin position="205"/>
        <end position="232"/>
    </location>
</feature>
<keyword evidence="7" id="KW-1185">Reference proteome</keyword>
<gene>
    <name evidence="6" type="ORF">B0I26_1087</name>
</gene>
<dbReference type="OrthoDB" id="9795776at2"/>